<keyword evidence="5" id="KW-1185">Reference proteome</keyword>
<reference evidence="4" key="1">
    <citation type="submission" date="2023-06" db="EMBL/GenBank/DDBJ databases">
        <title>Genomic analysis of the entomopathogenic nematode Steinernema hermaphroditum.</title>
        <authorList>
            <person name="Schwarz E.M."/>
            <person name="Heppert J.K."/>
            <person name="Baniya A."/>
            <person name="Schwartz H.T."/>
            <person name="Tan C.-H."/>
            <person name="Antoshechkin I."/>
            <person name="Sternberg P.W."/>
            <person name="Goodrich-Blair H."/>
            <person name="Dillman A.R."/>
        </authorList>
    </citation>
    <scope>NUCLEOTIDE SEQUENCE</scope>
    <source>
        <strain evidence="4">PS9179</strain>
        <tissue evidence="4">Whole animal</tissue>
    </source>
</reference>
<comment type="caution">
    <text evidence="4">The sequence shown here is derived from an EMBL/GenBank/DDBJ whole genome shotgun (WGS) entry which is preliminary data.</text>
</comment>
<protein>
    <recommendedName>
        <fullName evidence="3">aECM cysteine-cradle domain-containing protein</fullName>
    </recommendedName>
</protein>
<feature type="compositionally biased region" description="Polar residues" evidence="1">
    <location>
        <begin position="250"/>
        <end position="260"/>
    </location>
</feature>
<proteinExistence type="predicted"/>
<evidence type="ECO:0000313" key="4">
    <source>
        <dbReference type="EMBL" id="KAK0399062.1"/>
    </source>
</evidence>
<evidence type="ECO:0000259" key="3">
    <source>
        <dbReference type="Pfam" id="PF23626"/>
    </source>
</evidence>
<sequence>MITTLLNLMVTLLMKTENEVLDNAGYASETRSHQWHPSLSRDAMCCRDLILRLFQRYRASKELHFKIVQDMDSDKEEKNAVVKVAFMNSAVSEPINPMTALTNETAHSRVFSSCNERILDSLSTCKISCQAAEHDMHKHTVVLFMVIAVSILETESSQRLIDHYQRKLNNLQKKINTGKPVVINGKIKRYKCIEEYVSVDQYGNVIESESEHKNDVSYVKPRHISTTTSTPMESTTERVTKKLTIQHLTNTASSEISSDASAHRKPSLSVVDKTPYSDERIERLPATKTDEDEEEKPKRQVRRKESSERRFGRNRLSSGSDEDGQYQEYDDDYYVEDRPVLRRGRGRGLYRRQPAYYVPYERRFPVRRAYAGTFVNDNYLDNQVEPVTQMPMYRRNPLRQQALPPPLPLTSNTLDQEMTTPRPQVPGAGFTPLQRATQPPLAQPGFISAIINRYAMMPTTPKSSAFVQSNGIEDDDTTTQKPASGSMYKARGNYGLWDLQKPTPDTCKKIIHMAQLYNVPDVQTWIRHNCVIIQAMMIQAPCDVIFNFVDQCYKRKML</sequence>
<evidence type="ECO:0000256" key="2">
    <source>
        <dbReference type="SAM" id="SignalP"/>
    </source>
</evidence>
<feature type="compositionally biased region" description="Basic and acidic residues" evidence="1">
    <location>
        <begin position="275"/>
        <end position="311"/>
    </location>
</feature>
<feature type="chain" id="PRO_5041257181" description="aECM cysteine-cradle domain-containing protein" evidence="2">
    <location>
        <begin position="19"/>
        <end position="558"/>
    </location>
</feature>
<feature type="compositionally biased region" description="Acidic residues" evidence="1">
    <location>
        <begin position="320"/>
        <end position="331"/>
    </location>
</feature>
<dbReference type="InterPro" id="IPR055352">
    <property type="entry name" value="CCD_aECM"/>
</dbReference>
<dbReference type="Pfam" id="PF23626">
    <property type="entry name" value="CCD_aECM"/>
    <property type="match status" value="1"/>
</dbReference>
<feature type="domain" description="aECM cysteine-cradle" evidence="3">
    <location>
        <begin position="503"/>
        <end position="556"/>
    </location>
</feature>
<feature type="signal peptide" evidence="2">
    <location>
        <begin position="1"/>
        <end position="18"/>
    </location>
</feature>
<name>A0AA39LIZ7_9BILA</name>
<dbReference type="AlphaFoldDB" id="A0AA39LIZ7"/>
<feature type="region of interest" description="Disordered" evidence="1">
    <location>
        <begin position="250"/>
        <end position="331"/>
    </location>
</feature>
<dbReference type="EMBL" id="JAUCMV010000005">
    <property type="protein sequence ID" value="KAK0399062.1"/>
    <property type="molecule type" value="Genomic_DNA"/>
</dbReference>
<accession>A0AA39LIZ7</accession>
<evidence type="ECO:0000313" key="5">
    <source>
        <dbReference type="Proteomes" id="UP001175271"/>
    </source>
</evidence>
<evidence type="ECO:0000256" key="1">
    <source>
        <dbReference type="SAM" id="MobiDB-lite"/>
    </source>
</evidence>
<organism evidence="4 5">
    <name type="scientific">Steinernema hermaphroditum</name>
    <dbReference type="NCBI Taxonomy" id="289476"/>
    <lineage>
        <taxon>Eukaryota</taxon>
        <taxon>Metazoa</taxon>
        <taxon>Ecdysozoa</taxon>
        <taxon>Nematoda</taxon>
        <taxon>Chromadorea</taxon>
        <taxon>Rhabditida</taxon>
        <taxon>Tylenchina</taxon>
        <taxon>Panagrolaimomorpha</taxon>
        <taxon>Strongyloidoidea</taxon>
        <taxon>Steinernematidae</taxon>
        <taxon>Steinernema</taxon>
    </lineage>
</organism>
<gene>
    <name evidence="4" type="ORF">QR680_002884</name>
</gene>
<dbReference type="Proteomes" id="UP001175271">
    <property type="component" value="Unassembled WGS sequence"/>
</dbReference>
<keyword evidence="2" id="KW-0732">Signal</keyword>